<feature type="region of interest" description="Disordered" evidence="2">
    <location>
        <begin position="1"/>
        <end position="27"/>
    </location>
</feature>
<comment type="similarity">
    <text evidence="1">Belongs to the ROK (NagC/XylR) family.</text>
</comment>
<dbReference type="PANTHER" id="PTHR18964:SF149">
    <property type="entry name" value="BIFUNCTIONAL UDP-N-ACETYLGLUCOSAMINE 2-EPIMERASE_N-ACETYLMANNOSAMINE KINASE"/>
    <property type="match status" value="1"/>
</dbReference>
<evidence type="ECO:0000313" key="5">
    <source>
        <dbReference type="Proteomes" id="UP001288320"/>
    </source>
</evidence>
<dbReference type="InterPro" id="IPR043129">
    <property type="entry name" value="ATPase_NBD"/>
</dbReference>
<dbReference type="SUPFAM" id="SSF53067">
    <property type="entry name" value="Actin-like ATPase domain"/>
    <property type="match status" value="1"/>
</dbReference>
<accession>A0AAW9HJS8</accession>
<dbReference type="InterPro" id="IPR036390">
    <property type="entry name" value="WH_DNA-bd_sf"/>
</dbReference>
<dbReference type="Pfam" id="PF09339">
    <property type="entry name" value="HTH_IclR"/>
    <property type="match status" value="1"/>
</dbReference>
<dbReference type="Gene3D" id="3.30.420.40">
    <property type="match status" value="2"/>
</dbReference>
<dbReference type="InterPro" id="IPR000600">
    <property type="entry name" value="ROK"/>
</dbReference>
<name>A0AAW9HJS8_9ACTO</name>
<dbReference type="Gene3D" id="1.10.10.10">
    <property type="entry name" value="Winged helix-like DNA-binding domain superfamily/Winged helix DNA-binding domain"/>
    <property type="match status" value="1"/>
</dbReference>
<protein>
    <submittedName>
        <fullName evidence="4">ROK family transcriptional regulator</fullName>
    </submittedName>
</protein>
<dbReference type="EMBL" id="JAWNFV010000004">
    <property type="protein sequence ID" value="MDY5140306.1"/>
    <property type="molecule type" value="Genomic_DNA"/>
</dbReference>
<dbReference type="GO" id="GO:0006355">
    <property type="term" value="P:regulation of DNA-templated transcription"/>
    <property type="evidence" value="ECO:0007669"/>
    <property type="project" value="InterPro"/>
</dbReference>
<dbReference type="SUPFAM" id="SSF46785">
    <property type="entry name" value="Winged helix' DNA-binding domain"/>
    <property type="match status" value="1"/>
</dbReference>
<dbReference type="GO" id="GO:0003677">
    <property type="term" value="F:DNA binding"/>
    <property type="evidence" value="ECO:0007669"/>
    <property type="project" value="InterPro"/>
</dbReference>
<dbReference type="PANTHER" id="PTHR18964">
    <property type="entry name" value="ROK (REPRESSOR, ORF, KINASE) FAMILY"/>
    <property type="match status" value="1"/>
</dbReference>
<evidence type="ECO:0000256" key="1">
    <source>
        <dbReference type="ARBA" id="ARBA00006479"/>
    </source>
</evidence>
<feature type="domain" description="HTH iclR-type" evidence="3">
    <location>
        <begin position="44"/>
        <end position="80"/>
    </location>
</feature>
<comment type="caution">
    <text evidence="4">The sequence shown here is derived from an EMBL/GenBank/DDBJ whole genome shotgun (WGS) entry which is preliminary data.</text>
</comment>
<organism evidence="4 5">
    <name type="scientific">Actinotignum timonense</name>
    <dbReference type="NCBI Taxonomy" id="1870995"/>
    <lineage>
        <taxon>Bacteria</taxon>
        <taxon>Bacillati</taxon>
        <taxon>Actinomycetota</taxon>
        <taxon>Actinomycetes</taxon>
        <taxon>Actinomycetales</taxon>
        <taxon>Actinomycetaceae</taxon>
        <taxon>Actinotignum</taxon>
    </lineage>
</organism>
<dbReference type="RefSeq" id="WP_320753030.1">
    <property type="nucleotide sequence ID" value="NZ_JAWNFV010000004.1"/>
</dbReference>
<evidence type="ECO:0000256" key="2">
    <source>
        <dbReference type="SAM" id="MobiDB-lite"/>
    </source>
</evidence>
<proteinExistence type="inferred from homology"/>
<evidence type="ECO:0000259" key="3">
    <source>
        <dbReference type="Pfam" id="PF09339"/>
    </source>
</evidence>
<dbReference type="Proteomes" id="UP001288320">
    <property type="component" value="Unassembled WGS sequence"/>
</dbReference>
<dbReference type="AlphaFoldDB" id="A0AAW9HJS8"/>
<evidence type="ECO:0000313" key="4">
    <source>
        <dbReference type="EMBL" id="MDY5140306.1"/>
    </source>
</evidence>
<dbReference type="InterPro" id="IPR005471">
    <property type="entry name" value="Tscrpt_reg_IclR_N"/>
</dbReference>
<dbReference type="Pfam" id="PF00480">
    <property type="entry name" value="ROK"/>
    <property type="match status" value="1"/>
</dbReference>
<reference evidence="4" key="1">
    <citation type="submission" date="2023-10" db="EMBL/GenBank/DDBJ databases">
        <title>Whole Genome based description of the genera Actinobaculum and Actinotignum reveals a complex phylogenetic relationship within the species included in the genus Actinotignum.</title>
        <authorList>
            <person name="Jensen C.S."/>
            <person name="Dargis R."/>
            <person name="Kemp M."/>
            <person name="Christensen J.J."/>
        </authorList>
    </citation>
    <scope>NUCLEOTIDE SEQUENCE</scope>
    <source>
        <strain evidence="4">SLA_B245</strain>
    </source>
</reference>
<feature type="compositionally biased region" description="Polar residues" evidence="2">
    <location>
        <begin position="1"/>
        <end position="17"/>
    </location>
</feature>
<dbReference type="InterPro" id="IPR036388">
    <property type="entry name" value="WH-like_DNA-bd_sf"/>
</dbReference>
<gene>
    <name evidence="4" type="ORF">R6G74_03095</name>
</gene>
<sequence length="436" mass="46483">MAENSTHSPRTKPASNTTHRKSGVSPESMRNFNLRLLADAIVLAPEPPSRAELARTTHLNKSTVARLVDYLIKVGLVVEDNQVSVGTGRPVTPLRPAPHTHVAIGAEIGVEGIEACVLDLTGDVIAEEYIGPVFDLSNPNRVISELAATLESLTNKINASKLALIGIACGVPGIITKGTGIANAVPSLGWSNVDIRTSLTNQSPVLPVTTFDNSVSYAAIAENVCRTKLNDETKNYVYVAGTSGLGAALIEKASLHRGVNGWSGEIGHTPAEIDGPQCPCGLQGCLELFAGPSTILRAAGLPTDATIGHLLSSLSKGERISTRAIGNASTYLSRALATYISIVDVQDVILGGFYAQLYDHFSQRVEKQLNSSVLTSQWKPIRVNKALVETHATSIGAAWQCLSSFIQQPENWQAPSTESLEYVSIRNTNEIFVDIE</sequence>